<dbReference type="Gene3D" id="1.10.8.10">
    <property type="entry name" value="DNA helicase RuvA subunit, C-terminal domain"/>
    <property type="match status" value="1"/>
</dbReference>
<evidence type="ECO:0000313" key="10">
    <source>
        <dbReference type="EMBL" id="QQU47073.1"/>
    </source>
</evidence>
<evidence type="ECO:0000256" key="2">
    <source>
        <dbReference type="ARBA" id="ARBA00022679"/>
    </source>
</evidence>
<reference evidence="10 13" key="3">
    <citation type="submission" date="2021-01" db="EMBL/GenBank/DDBJ databases">
        <title>FDA dAtabase for Regulatory Grade micrObial Sequences (FDA-ARGOS): Supporting development and validation of Infectious Disease Dx tests.</title>
        <authorList>
            <person name="Blissenbach B."/>
            <person name="Krut O."/>
            <person name="Tallon L."/>
            <person name="Sadzewicz L."/>
            <person name="Zhao X."/>
            <person name="Boylan J."/>
            <person name="Ott S."/>
            <person name="Bowen H."/>
            <person name="Vavikolanu K."/>
            <person name="Mehta A."/>
            <person name="Aluvathingal J."/>
            <person name="Nadendla S."/>
            <person name="Yan Y."/>
            <person name="Sichtig H."/>
        </authorList>
    </citation>
    <scope>NUCLEOTIDE SEQUENCE [LARGE SCALE GENOMIC DNA]</scope>
    <source>
        <strain evidence="10 13">FDAARGOS_1082</strain>
    </source>
</reference>
<reference evidence="9 11" key="1">
    <citation type="submission" date="2015-03" db="EMBL/GenBank/DDBJ databases">
        <authorList>
            <consortium name="Pathogen Informatics"/>
            <person name="Murphy D."/>
        </authorList>
    </citation>
    <scope>NUCLEOTIDE SEQUENCE [LARGE SCALE GENOMIC DNA]</scope>
    <source>
        <strain evidence="9 11">IP05342</strain>
    </source>
</reference>
<feature type="binding site" evidence="5">
    <location>
        <position position="140"/>
    </location>
    <ligand>
        <name>S-adenosyl-L-methionine</name>
        <dbReference type="ChEBI" id="CHEBI:59789"/>
    </ligand>
</feature>
<evidence type="ECO:0000256" key="1">
    <source>
        <dbReference type="ARBA" id="ARBA00022603"/>
    </source>
</evidence>
<dbReference type="HAMAP" id="MF_02126">
    <property type="entry name" value="RF_methyltr_PrmC"/>
    <property type="match status" value="1"/>
</dbReference>
<comment type="similarity">
    <text evidence="5">Belongs to the protein N5-glutamine methyltransferase family. PrmC subfamily.</text>
</comment>
<dbReference type="InterPro" id="IPR050320">
    <property type="entry name" value="N5-glutamine_MTase"/>
</dbReference>
<accession>A0A0E1NH23</accession>
<dbReference type="PANTHER" id="PTHR18895:SF74">
    <property type="entry name" value="MTRF1L RELEASE FACTOR GLUTAMINE METHYLTRANSFERASE"/>
    <property type="match status" value="1"/>
</dbReference>
<sequence>MDYQQWLSQAAARFNQSDSPKRDAEILLSFVTGRARTYLLAFGESQLTAEQLAVLEPLAARREQGEPIAYLVGEREFWSLPLSVSSATLIPRPDTECLVEQALAHLPATPCRILDLGTGTGAIALALASERPDFAVMGVDIKADAVALARHNAKKLAINNVDFLQSSWFDSVSGRFTLIVSNPPYIDANDPHLNEGDVRYEPHSALVAEAEGIADLAEIIRQSPAYLEVGGWLILEHGWQQATAVQKLLNNSGFSAVMTYKDYGNNDRVTLGQWALKQENSRSA</sequence>
<dbReference type="PROSITE" id="PS00092">
    <property type="entry name" value="N6_MTASE"/>
    <property type="match status" value="1"/>
</dbReference>
<evidence type="ECO:0000313" key="12">
    <source>
        <dbReference type="Proteomes" id="UP000048841"/>
    </source>
</evidence>
<protein>
    <recommendedName>
        <fullName evidence="5">Release factor glutamine methyltransferase</fullName>
        <shortName evidence="5">RF MTase</shortName>
        <ecNumber evidence="5">2.1.1.297</ecNumber>
    </recommendedName>
    <alternativeName>
        <fullName evidence="5">N5-glutamine methyltransferase PrmC</fullName>
    </alternativeName>
    <alternativeName>
        <fullName evidence="5">Protein-(glutamine-N5) MTase PrmC</fullName>
    </alternativeName>
    <alternativeName>
        <fullName evidence="5">Protein-glutamine N-methyltransferase PrmC</fullName>
    </alternativeName>
</protein>
<dbReference type="FunFam" id="1.10.8.10:FF:000032">
    <property type="entry name" value="Release factor glutamine methyltransferase"/>
    <property type="match status" value="1"/>
</dbReference>
<evidence type="ECO:0000259" key="6">
    <source>
        <dbReference type="Pfam" id="PF13847"/>
    </source>
</evidence>
<name>A0A0E1NH23_YEREN</name>
<dbReference type="InterPro" id="IPR029063">
    <property type="entry name" value="SAM-dependent_MTases_sf"/>
</dbReference>
<evidence type="ECO:0000313" key="9">
    <source>
        <dbReference type="EMBL" id="CND94707.1"/>
    </source>
</evidence>
<feature type="binding site" evidence="5">
    <location>
        <position position="182"/>
    </location>
    <ligand>
        <name>S-adenosyl-L-methionine</name>
        <dbReference type="ChEBI" id="CHEBI:59789"/>
    </ligand>
</feature>
<dbReference type="CDD" id="cd02440">
    <property type="entry name" value="AdoMet_MTases"/>
    <property type="match status" value="1"/>
</dbReference>
<evidence type="ECO:0000259" key="7">
    <source>
        <dbReference type="Pfam" id="PF17827"/>
    </source>
</evidence>
<feature type="binding site" evidence="5">
    <location>
        <position position="168"/>
    </location>
    <ligand>
        <name>S-adenosyl-L-methionine</name>
        <dbReference type="ChEBI" id="CHEBI:59789"/>
    </ligand>
</feature>
<dbReference type="NCBIfam" id="TIGR00536">
    <property type="entry name" value="hemK_fam"/>
    <property type="match status" value="1"/>
</dbReference>
<dbReference type="AlphaFoldDB" id="A0A0E1NH23"/>
<keyword evidence="3 5" id="KW-0949">S-adenosyl-L-methionine</keyword>
<reference evidence="8 12" key="2">
    <citation type="submission" date="2015-03" db="EMBL/GenBank/DDBJ databases">
        <authorList>
            <person name="Murphy D."/>
        </authorList>
    </citation>
    <scope>NUCLEOTIDE SEQUENCE [LARGE SCALE GENOMIC DNA]</scope>
    <source>
        <strain evidence="8 12">IP26249</strain>
    </source>
</reference>
<dbReference type="InterPro" id="IPR002052">
    <property type="entry name" value="DNA_methylase_N6_adenine_CS"/>
</dbReference>
<feature type="domain" description="Methyltransferase" evidence="6">
    <location>
        <begin position="111"/>
        <end position="244"/>
    </location>
</feature>
<dbReference type="OMA" id="DFDARYW"/>
<proteinExistence type="inferred from homology"/>
<dbReference type="EMBL" id="CGBR01000038">
    <property type="protein sequence ID" value="CFQ73590.1"/>
    <property type="molecule type" value="Genomic_DNA"/>
</dbReference>
<dbReference type="GO" id="GO:0003676">
    <property type="term" value="F:nucleic acid binding"/>
    <property type="evidence" value="ECO:0007669"/>
    <property type="project" value="InterPro"/>
</dbReference>
<dbReference type="EC" id="2.1.1.297" evidence="5"/>
<dbReference type="InterPro" id="IPR019874">
    <property type="entry name" value="RF_methyltr_PrmC"/>
</dbReference>
<dbReference type="InterPro" id="IPR040758">
    <property type="entry name" value="PrmC_N"/>
</dbReference>
<dbReference type="GO" id="GO:0102559">
    <property type="term" value="F:peptide chain release factor N(5)-glutamine methyltransferase activity"/>
    <property type="evidence" value="ECO:0007669"/>
    <property type="project" value="UniProtKB-EC"/>
</dbReference>
<dbReference type="Gene3D" id="3.40.50.150">
    <property type="entry name" value="Vaccinia Virus protein VP39"/>
    <property type="match status" value="1"/>
</dbReference>
<dbReference type="Proteomes" id="UP000041601">
    <property type="component" value="Unassembled WGS sequence"/>
</dbReference>
<evidence type="ECO:0000313" key="13">
    <source>
        <dbReference type="Proteomes" id="UP000595309"/>
    </source>
</evidence>
<dbReference type="Proteomes" id="UP000595309">
    <property type="component" value="Chromosome"/>
</dbReference>
<dbReference type="PATRIC" id="fig|630.129.peg.1820"/>
<dbReference type="Proteomes" id="UP000048841">
    <property type="component" value="Unassembled WGS sequence"/>
</dbReference>
<dbReference type="SUPFAM" id="SSF53335">
    <property type="entry name" value="S-adenosyl-L-methionine-dependent methyltransferases"/>
    <property type="match status" value="1"/>
</dbReference>
<dbReference type="GeneID" id="31409325"/>
<evidence type="ECO:0000256" key="4">
    <source>
        <dbReference type="ARBA" id="ARBA00048391"/>
    </source>
</evidence>
<dbReference type="RefSeq" id="WP_005161319.1">
    <property type="nucleotide sequence ID" value="NZ_CGBC01000027.1"/>
</dbReference>
<dbReference type="Pfam" id="PF13847">
    <property type="entry name" value="Methyltransf_31"/>
    <property type="match status" value="1"/>
</dbReference>
<feature type="domain" description="Release factor glutamine methyltransferase N-terminal" evidence="7">
    <location>
        <begin position="5"/>
        <end position="73"/>
    </location>
</feature>
<gene>
    <name evidence="5 8" type="primary">prmC</name>
    <name evidence="8" type="ORF">ERS137941_03703</name>
    <name evidence="9" type="ORF">ERS137959_02628</name>
    <name evidence="10" type="ORF">I6I39_19715</name>
</gene>
<evidence type="ECO:0000256" key="5">
    <source>
        <dbReference type="HAMAP-Rule" id="MF_02126"/>
    </source>
</evidence>
<dbReference type="EMBL" id="CPXJ01000031">
    <property type="protein sequence ID" value="CND94707.1"/>
    <property type="molecule type" value="Genomic_DNA"/>
</dbReference>
<keyword evidence="1 5" id="KW-0489">Methyltransferase</keyword>
<keyword evidence="11" id="KW-1185">Reference proteome</keyword>
<feature type="binding site" evidence="5">
    <location>
        <begin position="117"/>
        <end position="121"/>
    </location>
    <ligand>
        <name>S-adenosyl-L-methionine</name>
        <dbReference type="ChEBI" id="CHEBI:59789"/>
    </ligand>
</feature>
<dbReference type="KEGG" id="yet:CH48_3452"/>
<dbReference type="FunFam" id="3.40.50.150:FF:000053">
    <property type="entry name" value="Release factor glutamine methyltransferase"/>
    <property type="match status" value="1"/>
</dbReference>
<dbReference type="NCBIfam" id="TIGR03534">
    <property type="entry name" value="RF_mod_PrmC"/>
    <property type="match status" value="1"/>
</dbReference>
<dbReference type="InterPro" id="IPR025714">
    <property type="entry name" value="Methyltranfer_dom"/>
</dbReference>
<evidence type="ECO:0000313" key="11">
    <source>
        <dbReference type="Proteomes" id="UP000041601"/>
    </source>
</evidence>
<organism evidence="8 12">
    <name type="scientific">Yersinia enterocolitica</name>
    <dbReference type="NCBI Taxonomy" id="630"/>
    <lineage>
        <taxon>Bacteria</taxon>
        <taxon>Pseudomonadati</taxon>
        <taxon>Pseudomonadota</taxon>
        <taxon>Gammaproteobacteria</taxon>
        <taxon>Enterobacterales</taxon>
        <taxon>Yersiniaceae</taxon>
        <taxon>Yersinia</taxon>
    </lineage>
</organism>
<dbReference type="EMBL" id="CP068146">
    <property type="protein sequence ID" value="QQU47073.1"/>
    <property type="molecule type" value="Genomic_DNA"/>
</dbReference>
<dbReference type="Pfam" id="PF17827">
    <property type="entry name" value="PrmC_N"/>
    <property type="match status" value="1"/>
</dbReference>
<dbReference type="InterPro" id="IPR004556">
    <property type="entry name" value="HemK-like"/>
</dbReference>
<comment type="catalytic activity">
    <reaction evidence="4 5">
        <text>L-glutaminyl-[peptide chain release factor] + S-adenosyl-L-methionine = N(5)-methyl-L-glutaminyl-[peptide chain release factor] + S-adenosyl-L-homocysteine + H(+)</text>
        <dbReference type="Rhea" id="RHEA:42896"/>
        <dbReference type="Rhea" id="RHEA-COMP:10271"/>
        <dbReference type="Rhea" id="RHEA-COMP:10272"/>
        <dbReference type="ChEBI" id="CHEBI:15378"/>
        <dbReference type="ChEBI" id="CHEBI:30011"/>
        <dbReference type="ChEBI" id="CHEBI:57856"/>
        <dbReference type="ChEBI" id="CHEBI:59789"/>
        <dbReference type="ChEBI" id="CHEBI:61891"/>
        <dbReference type="EC" id="2.1.1.297"/>
    </reaction>
</comment>
<keyword evidence="2 5" id="KW-0808">Transferase</keyword>
<evidence type="ECO:0000256" key="3">
    <source>
        <dbReference type="ARBA" id="ARBA00022691"/>
    </source>
</evidence>
<dbReference type="GO" id="GO:0032259">
    <property type="term" value="P:methylation"/>
    <property type="evidence" value="ECO:0007669"/>
    <property type="project" value="UniProtKB-KW"/>
</dbReference>
<dbReference type="PANTHER" id="PTHR18895">
    <property type="entry name" value="HEMK METHYLTRANSFERASE"/>
    <property type="match status" value="1"/>
</dbReference>
<comment type="function">
    <text evidence="5">Methylates the class 1 translation termination release factors RF1/PrfA and RF2/PrfB on the glutamine residue of the universally conserved GGQ motif.</text>
</comment>
<evidence type="ECO:0000313" key="8">
    <source>
        <dbReference type="EMBL" id="CFQ73590.1"/>
    </source>
</evidence>
<feature type="binding site" evidence="5">
    <location>
        <begin position="182"/>
        <end position="185"/>
    </location>
    <ligand>
        <name>substrate</name>
    </ligand>
</feature>